<feature type="transmembrane region" description="Helical" evidence="12">
    <location>
        <begin position="173"/>
        <end position="195"/>
    </location>
</feature>
<keyword evidence="5" id="KW-0851">Voltage-gated channel</keyword>
<evidence type="ECO:0000313" key="15">
    <source>
        <dbReference type="Proteomes" id="UP001190700"/>
    </source>
</evidence>
<evidence type="ECO:0000256" key="4">
    <source>
        <dbReference type="ARBA" id="ARBA00022737"/>
    </source>
</evidence>
<feature type="transmembrane region" description="Helical" evidence="12">
    <location>
        <begin position="513"/>
        <end position="531"/>
    </location>
</feature>
<feature type="transmembrane region" description="Helical" evidence="12">
    <location>
        <begin position="1362"/>
        <end position="1379"/>
    </location>
</feature>
<feature type="transmembrane region" description="Helical" evidence="12">
    <location>
        <begin position="629"/>
        <end position="656"/>
    </location>
</feature>
<keyword evidence="10" id="KW-0407">Ion channel</keyword>
<name>A0AAE0BS45_9CHLO</name>
<reference evidence="14 15" key="1">
    <citation type="journal article" date="2015" name="Genome Biol. Evol.">
        <title>Comparative Genomics of a Bacterivorous Green Alga Reveals Evolutionary Causalities and Consequences of Phago-Mixotrophic Mode of Nutrition.</title>
        <authorList>
            <person name="Burns J.A."/>
            <person name="Paasch A."/>
            <person name="Narechania A."/>
            <person name="Kim E."/>
        </authorList>
    </citation>
    <scope>NUCLEOTIDE SEQUENCE [LARGE SCALE GENOMIC DNA]</scope>
    <source>
        <strain evidence="14 15">PLY_AMNH</strain>
    </source>
</reference>
<sequence>MSVVNVESSVKIPPDSESYVYQISEAGATAESMRTTESPNLLLADRYKVTDSSGPVHVETSEEVVATVEPEVEVASNPLPILPIKVTWLDYLSLRPLMKKFYSGFSAFGYNRSLFIFGPKNPVRVAARSVTAHAYFETGVMLAIGINCIVLAMADPTQAVDSTWNTNLQYVELALLVVFTIEAVLNIVSNGLLFSPNAYLLNPWNQLDCFVVLTAWLEYVPGMVGLSSLRALRCLRPLRSIDSVPGIKVLVTTLLESIPLLADVFLLLSWLFITFGILGAQLFSGRLYGRCRVDMQTEMYDAIGPEIGHSRYKLDVRVESDYNYKSVSSQHCDFKSNQGYDCNSEYYNQGDGNCEDTGENPGRGFLSYDHFGWSWLSIFQVLTLSNWDSSMFYTVDAVGGTVAIPFYLGLVTFGVYFSMQLLVAVISTKFDQIADEEDNLSPEQAVATRLAELEEIQRLNSGAEEDPEKSVLWYQKYTAYILLKQYVGTPILMVWGYSPPWKPYFKKVCDNPYFVNFILFLTVLNTISMAMEHHGMSEMLRAILDVSNLIFTLSFLVEMVLKLFGEGFIRYWLDTLNAVDGFVNIMSLVELCAAGGANMSALRMFRLIRIVRSMRILRSSQKFMQMVRSIIRAFAALRDFSCLLALFLFMFIVLGMQMFGGRELQGYGSRRTFDNFFKGFLTMFEMLTGNDWDFTMRLYMETSSELAAVFFVAVIIVGNYVVLNLFLAILINNINLNAVDEDEKEQLQAACNSLSKSWLFQDCRLCHLQELANKLSEQHYKKGAKLFHYGTDCDCMYFLVSGKCMVEGQVSSEGNQGPLLEFIACFSFGEEGMLEKKRWNASVTFSEDSMVYALGVEEFKSVLNGYPEAFQKIKKLQKAATVAHRARLGAFYSEAKKIERWLVEVDMTVEKKPRLEAPTANSLLKSQVKVLGFAASLKNTTEASATAANKIVPVTKEKESVQSGEATPTESWQDPVFDFKQPEDLAELLLVDHDGTPTYTKYTSLGFLTPEHPIRKLCIAVVLSSYFEGFILSLIVLSSITLSMDSPTLDEDSVLKKLLGHLDKTFNIIFLMELILKVMTYGWIMHPGSYLWDSWNVLDLFIVTASLPDLILGEGSLSALSSVRLLRALRPLRTISRIKGMQVVVEAILKSIPTVIIVMLFGLFEYFVFAILGVQLFSGQFYRCSDPSISREEDCINLWKPDPEGTVFVERLWQNPVYNFDSLPNAMLSLTVISTCNKWSEIMWNGMDINGIGKQPIEDNASYMAMYFVLFLVLSAFMWVNLLVSVVVDFYSQASDAAQAKKAVKSMEEMEKSENENPADTQDTTEDADVGSPVYFRKTFNLPLKGFRAQVFDFIMHPRGDLVINVCIVLNTCVMITVHEGQTDDWTLFQETCNLIFTIIYDIEAILKLIALYPRAYFSDNWNIFDFVIAFVATLTEVSGALGVQLIDMSFIRIMRLGRLCKLVKTARGLNALMNTLLKSLPTIGNVACLLFLLFFVFAVLGMNLFGHLQPTEDGGYLNHNYNYRTVGETLLTLVAVFTGSAIYDQLAATYKNECDLPKMCLDVGVNSTVYPSALQTCSEFWTAVDEDQDLFERISKPGDVDCTFNPTSPMFFVLFFTATSYFVINILTAALLSEFGDNAAEEGIIGSDMLYETLYKKMIMEKFCRQLTSKVQAFAKQKKASQATLAMNADSKANSTS</sequence>
<dbReference type="PROSITE" id="PS50042">
    <property type="entry name" value="CNMP_BINDING_3"/>
    <property type="match status" value="1"/>
</dbReference>
<feature type="transmembrane region" description="Helical" evidence="12">
    <location>
        <begin position="134"/>
        <end position="153"/>
    </location>
</feature>
<dbReference type="InterPro" id="IPR014710">
    <property type="entry name" value="RmlC-like_jellyroll"/>
</dbReference>
<feature type="transmembrane region" description="Helical" evidence="12">
    <location>
        <begin position="1265"/>
        <end position="1291"/>
    </location>
</feature>
<comment type="subcellular location">
    <subcellularLocation>
        <location evidence="1">Membrane</location>
        <topology evidence="1">Multi-pass membrane protein</topology>
    </subcellularLocation>
</comment>
<keyword evidence="8 12" id="KW-0472">Membrane</keyword>
<evidence type="ECO:0000256" key="8">
    <source>
        <dbReference type="ARBA" id="ARBA00023136"/>
    </source>
</evidence>
<feature type="transmembrane region" description="Helical" evidence="12">
    <location>
        <begin position="1065"/>
        <end position="1084"/>
    </location>
</feature>
<dbReference type="SUPFAM" id="SSF81324">
    <property type="entry name" value="Voltage-gated potassium channels"/>
    <property type="match status" value="4"/>
</dbReference>
<feature type="compositionally biased region" description="Basic and acidic residues" evidence="11">
    <location>
        <begin position="1305"/>
        <end position="1315"/>
    </location>
</feature>
<gene>
    <name evidence="14" type="ORF">CYMTET_48521</name>
</gene>
<dbReference type="EMBL" id="LGRX02033322">
    <property type="protein sequence ID" value="KAK3241741.1"/>
    <property type="molecule type" value="Genomic_DNA"/>
</dbReference>
<evidence type="ECO:0000256" key="3">
    <source>
        <dbReference type="ARBA" id="ARBA00022692"/>
    </source>
</evidence>
<evidence type="ECO:0000256" key="1">
    <source>
        <dbReference type="ARBA" id="ARBA00004141"/>
    </source>
</evidence>
<feature type="transmembrane region" description="Helical" evidence="12">
    <location>
        <begin position="1147"/>
        <end position="1172"/>
    </location>
</feature>
<dbReference type="FunFam" id="1.20.120.350:FF:000009">
    <property type="entry name" value="Voltage-dependent T-type calcium channel subunit alpha"/>
    <property type="match status" value="2"/>
</dbReference>
<keyword evidence="15" id="KW-1185">Reference proteome</keyword>
<dbReference type="InterPro" id="IPR005821">
    <property type="entry name" value="Ion_trans_dom"/>
</dbReference>
<dbReference type="InterPro" id="IPR000595">
    <property type="entry name" value="cNMP-bd_dom"/>
</dbReference>
<feature type="transmembrane region" description="Helical" evidence="12">
    <location>
        <begin position="1611"/>
        <end position="1633"/>
    </location>
</feature>
<evidence type="ECO:0000256" key="10">
    <source>
        <dbReference type="ARBA" id="ARBA00023303"/>
    </source>
</evidence>
<dbReference type="SMART" id="SM00100">
    <property type="entry name" value="cNMP"/>
    <property type="match status" value="1"/>
</dbReference>
<protein>
    <submittedName>
        <fullName evidence="14">Mitochondrial thiamine pyrophosphate transporter</fullName>
    </submittedName>
</protein>
<dbReference type="CDD" id="cd00038">
    <property type="entry name" value="CAP_ED"/>
    <property type="match status" value="1"/>
</dbReference>
<feature type="transmembrane region" description="Helical" evidence="12">
    <location>
        <begin position="207"/>
        <end position="229"/>
    </location>
</feature>
<dbReference type="PANTHER" id="PTHR10037">
    <property type="entry name" value="VOLTAGE-GATED CATION CHANNEL CALCIUM AND SODIUM"/>
    <property type="match status" value="1"/>
</dbReference>
<dbReference type="InterPro" id="IPR043203">
    <property type="entry name" value="VGCC_Ca_Na"/>
</dbReference>
<keyword evidence="2" id="KW-0813">Transport</keyword>
<dbReference type="Proteomes" id="UP001190700">
    <property type="component" value="Unassembled WGS sequence"/>
</dbReference>
<dbReference type="PANTHER" id="PTHR10037:SF62">
    <property type="entry name" value="SODIUM CHANNEL PROTEIN 60E"/>
    <property type="match status" value="1"/>
</dbReference>
<evidence type="ECO:0000256" key="5">
    <source>
        <dbReference type="ARBA" id="ARBA00022882"/>
    </source>
</evidence>
<comment type="caution">
    <text evidence="14">The sequence shown here is derived from an EMBL/GenBank/DDBJ whole genome shotgun (WGS) entry which is preliminary data.</text>
</comment>
<dbReference type="GO" id="GO:0005248">
    <property type="term" value="F:voltage-gated sodium channel activity"/>
    <property type="evidence" value="ECO:0007669"/>
    <property type="project" value="TreeGrafter"/>
</dbReference>
<dbReference type="Gene3D" id="1.10.287.70">
    <property type="match status" value="4"/>
</dbReference>
<dbReference type="InterPro" id="IPR018490">
    <property type="entry name" value="cNMP-bd_dom_sf"/>
</dbReference>
<keyword evidence="7" id="KW-0406">Ion transport</keyword>
<organism evidence="14 15">
    <name type="scientific">Cymbomonas tetramitiformis</name>
    <dbReference type="NCBI Taxonomy" id="36881"/>
    <lineage>
        <taxon>Eukaryota</taxon>
        <taxon>Viridiplantae</taxon>
        <taxon>Chlorophyta</taxon>
        <taxon>Pyramimonadophyceae</taxon>
        <taxon>Pyramimonadales</taxon>
        <taxon>Pyramimonadaceae</taxon>
        <taxon>Cymbomonas</taxon>
    </lineage>
</organism>
<dbReference type="SUPFAM" id="SSF51206">
    <property type="entry name" value="cAMP-binding domain-like"/>
    <property type="match status" value="1"/>
</dbReference>
<dbReference type="GO" id="GO:0001518">
    <property type="term" value="C:voltage-gated sodium channel complex"/>
    <property type="evidence" value="ECO:0007669"/>
    <property type="project" value="TreeGrafter"/>
</dbReference>
<evidence type="ECO:0000256" key="12">
    <source>
        <dbReference type="SAM" id="Phobius"/>
    </source>
</evidence>
<feature type="transmembrane region" description="Helical" evidence="12">
    <location>
        <begin position="264"/>
        <end position="283"/>
    </location>
</feature>
<feature type="transmembrane region" description="Helical" evidence="12">
    <location>
        <begin position="477"/>
        <end position="498"/>
    </location>
</feature>
<evidence type="ECO:0000256" key="6">
    <source>
        <dbReference type="ARBA" id="ARBA00022989"/>
    </source>
</evidence>
<keyword evidence="9" id="KW-0325">Glycoprotein</keyword>
<evidence type="ECO:0000259" key="13">
    <source>
        <dbReference type="PROSITE" id="PS50042"/>
    </source>
</evidence>
<keyword evidence="4" id="KW-0677">Repeat</keyword>
<dbReference type="FunFam" id="1.10.287.70:FF:000117">
    <property type="entry name" value="Voltage-gated Ca2+ channel, alpha subunit"/>
    <property type="match status" value="1"/>
</dbReference>
<dbReference type="Gene3D" id="1.20.120.350">
    <property type="entry name" value="Voltage-gated potassium channels. Chain C"/>
    <property type="match status" value="4"/>
</dbReference>
<dbReference type="Pfam" id="PF00027">
    <property type="entry name" value="cNMP_binding"/>
    <property type="match status" value="1"/>
</dbReference>
<feature type="transmembrane region" description="Helical" evidence="12">
    <location>
        <begin position="543"/>
        <end position="565"/>
    </location>
</feature>
<feature type="transmembrane region" description="Helical" evidence="12">
    <location>
        <begin position="407"/>
        <end position="426"/>
    </location>
</feature>
<evidence type="ECO:0000256" key="7">
    <source>
        <dbReference type="ARBA" id="ARBA00023065"/>
    </source>
</evidence>
<evidence type="ECO:0000256" key="2">
    <source>
        <dbReference type="ARBA" id="ARBA00022448"/>
    </source>
</evidence>
<keyword evidence="6 12" id="KW-1133">Transmembrane helix</keyword>
<keyword evidence="3 12" id="KW-0812">Transmembrane</keyword>
<dbReference type="Gene3D" id="2.60.120.10">
    <property type="entry name" value="Jelly Rolls"/>
    <property type="match status" value="1"/>
</dbReference>
<evidence type="ECO:0000256" key="9">
    <source>
        <dbReference type="ARBA" id="ARBA00023180"/>
    </source>
</evidence>
<feature type="region of interest" description="Disordered" evidence="11">
    <location>
        <begin position="1305"/>
        <end position="1326"/>
    </location>
</feature>
<feature type="transmembrane region" description="Helical" evidence="12">
    <location>
        <begin position="1484"/>
        <end position="1506"/>
    </location>
</feature>
<feature type="transmembrane region" description="Helical" evidence="12">
    <location>
        <begin position="1424"/>
        <end position="1447"/>
    </location>
</feature>
<dbReference type="Pfam" id="PF00520">
    <property type="entry name" value="Ion_trans"/>
    <property type="match status" value="4"/>
</dbReference>
<accession>A0AAE0BS45</accession>
<dbReference type="InterPro" id="IPR027359">
    <property type="entry name" value="Volt_channel_dom_sf"/>
</dbReference>
<feature type="domain" description="Cyclic nucleotide-binding" evidence="13">
    <location>
        <begin position="759"/>
        <end position="863"/>
    </location>
</feature>
<proteinExistence type="predicted"/>
<feature type="transmembrane region" description="Helical" evidence="12">
    <location>
        <begin position="585"/>
        <end position="608"/>
    </location>
</feature>
<feature type="transmembrane region" description="Helical" evidence="12">
    <location>
        <begin position="706"/>
        <end position="731"/>
    </location>
</feature>
<evidence type="ECO:0000256" key="11">
    <source>
        <dbReference type="SAM" id="MobiDB-lite"/>
    </source>
</evidence>
<evidence type="ECO:0000313" key="14">
    <source>
        <dbReference type="EMBL" id="KAK3241741.1"/>
    </source>
</evidence>